<evidence type="ECO:0000313" key="2">
    <source>
        <dbReference type="Proteomes" id="UP000827976"/>
    </source>
</evidence>
<evidence type="ECO:0000313" key="1">
    <source>
        <dbReference type="EMBL" id="KAH7673980.1"/>
    </source>
</evidence>
<name>A0ACB7VIB0_DIOAL</name>
<gene>
    <name evidence="1" type="ORF">IHE45_08G041600</name>
</gene>
<dbReference type="Proteomes" id="UP000827976">
    <property type="component" value="Chromosome 8"/>
</dbReference>
<dbReference type="EMBL" id="CM037018">
    <property type="protein sequence ID" value="KAH7673980.1"/>
    <property type="molecule type" value="Genomic_DNA"/>
</dbReference>
<accession>A0ACB7VIB0</accession>
<proteinExistence type="predicted"/>
<comment type="caution">
    <text evidence="1">The sequence shown here is derived from an EMBL/GenBank/DDBJ whole genome shotgun (WGS) entry which is preliminary data.</text>
</comment>
<keyword evidence="2" id="KW-1185">Reference proteome</keyword>
<reference evidence="2" key="1">
    <citation type="journal article" date="2022" name="Nat. Commun.">
        <title>Chromosome evolution and the genetic basis of agronomically important traits in greater yam.</title>
        <authorList>
            <person name="Bredeson J.V."/>
            <person name="Lyons J.B."/>
            <person name="Oniyinde I.O."/>
            <person name="Okereke N.R."/>
            <person name="Kolade O."/>
            <person name="Nnabue I."/>
            <person name="Nwadili C.O."/>
            <person name="Hribova E."/>
            <person name="Parker M."/>
            <person name="Nwogha J."/>
            <person name="Shu S."/>
            <person name="Carlson J."/>
            <person name="Kariba R."/>
            <person name="Muthemba S."/>
            <person name="Knop K."/>
            <person name="Barton G.J."/>
            <person name="Sherwood A.V."/>
            <person name="Lopez-Montes A."/>
            <person name="Asiedu R."/>
            <person name="Jamnadass R."/>
            <person name="Muchugi A."/>
            <person name="Goodstein D."/>
            <person name="Egesi C.N."/>
            <person name="Featherston J."/>
            <person name="Asfaw A."/>
            <person name="Simpson G.G."/>
            <person name="Dolezel J."/>
            <person name="Hendre P.S."/>
            <person name="Van Deynze A."/>
            <person name="Kumar P.L."/>
            <person name="Obidiegwu J.E."/>
            <person name="Bhattacharjee R."/>
            <person name="Rokhsar D.S."/>
        </authorList>
    </citation>
    <scope>NUCLEOTIDE SEQUENCE [LARGE SCALE GENOMIC DNA]</scope>
    <source>
        <strain evidence="2">cv. TDa95/00328</strain>
    </source>
</reference>
<protein>
    <submittedName>
        <fullName evidence="1">Transcription factor LuxR-like autoinducer-binding domain-containing protein</fullName>
    </submittedName>
</protein>
<organism evidence="1 2">
    <name type="scientific">Dioscorea alata</name>
    <name type="common">Purple yam</name>
    <dbReference type="NCBI Taxonomy" id="55571"/>
    <lineage>
        <taxon>Eukaryota</taxon>
        <taxon>Viridiplantae</taxon>
        <taxon>Streptophyta</taxon>
        <taxon>Embryophyta</taxon>
        <taxon>Tracheophyta</taxon>
        <taxon>Spermatophyta</taxon>
        <taxon>Magnoliopsida</taxon>
        <taxon>Liliopsida</taxon>
        <taxon>Dioscoreales</taxon>
        <taxon>Dioscoreaceae</taxon>
        <taxon>Dioscorea</taxon>
    </lineage>
</organism>
<sequence length="109" mass="13014">MNVSKGMEQEKDSVMKTRSFRDEDYNIRRVFLRSYPLQWEEDEALDLEEEDEKEIMSDFKFGIRSKFIALIHWSEGKVVLLRRIKDKVAFYFVSCHSFGLKSPNKLITL</sequence>